<reference evidence="2" key="1">
    <citation type="journal article" date="2024" name="Proc. Natl. Acad. Sci. U.S.A.">
        <title>Extraordinary preservation of gene collinearity over three hundred million years revealed in homosporous lycophytes.</title>
        <authorList>
            <person name="Li C."/>
            <person name="Wickell D."/>
            <person name="Kuo L.Y."/>
            <person name="Chen X."/>
            <person name="Nie B."/>
            <person name="Liao X."/>
            <person name="Peng D."/>
            <person name="Ji J."/>
            <person name="Jenkins J."/>
            <person name="Williams M."/>
            <person name="Shu S."/>
            <person name="Plott C."/>
            <person name="Barry K."/>
            <person name="Rajasekar S."/>
            <person name="Grimwood J."/>
            <person name="Han X."/>
            <person name="Sun S."/>
            <person name="Hou Z."/>
            <person name="He W."/>
            <person name="Dai G."/>
            <person name="Sun C."/>
            <person name="Schmutz J."/>
            <person name="Leebens-Mack J.H."/>
            <person name="Li F.W."/>
            <person name="Wang L."/>
        </authorList>
    </citation>
    <scope>NUCLEOTIDE SEQUENCE [LARGE SCALE GENOMIC DNA]</scope>
    <source>
        <strain evidence="2">cv. PW_Plant_1</strain>
    </source>
</reference>
<dbReference type="Proteomes" id="UP001162992">
    <property type="component" value="Chromosome 4"/>
</dbReference>
<dbReference type="EMBL" id="CM055095">
    <property type="protein sequence ID" value="KAJ7560347.1"/>
    <property type="molecule type" value="Genomic_DNA"/>
</dbReference>
<comment type="caution">
    <text evidence="1">The sequence shown here is derived from an EMBL/GenBank/DDBJ whole genome shotgun (WGS) entry which is preliminary data.</text>
</comment>
<organism evidence="1 2">
    <name type="scientific">Diphasiastrum complanatum</name>
    <name type="common">Issler's clubmoss</name>
    <name type="synonym">Lycopodium complanatum</name>
    <dbReference type="NCBI Taxonomy" id="34168"/>
    <lineage>
        <taxon>Eukaryota</taxon>
        <taxon>Viridiplantae</taxon>
        <taxon>Streptophyta</taxon>
        <taxon>Embryophyta</taxon>
        <taxon>Tracheophyta</taxon>
        <taxon>Lycopodiopsida</taxon>
        <taxon>Lycopodiales</taxon>
        <taxon>Lycopodiaceae</taxon>
        <taxon>Lycopodioideae</taxon>
        <taxon>Diphasiastrum</taxon>
    </lineage>
</organism>
<evidence type="ECO:0000313" key="2">
    <source>
        <dbReference type="Proteomes" id="UP001162992"/>
    </source>
</evidence>
<accession>A0ACC2E1N9</accession>
<protein>
    <submittedName>
        <fullName evidence="1">Uncharacterized protein</fullName>
    </submittedName>
</protein>
<gene>
    <name evidence="1" type="ORF">O6H91_04G125600</name>
</gene>
<sequence length="737" mass="81635">MFVFTISYILRRPQQCPCFVSDATKILGASFLHKQTRVCVPMWVLRFSALLSPNPPIVLAILKARRLLFCNATSQVCSSIRSRGISSNFISHCSVSGVRRRLPNVNSLYDSLRSNSARSPSDRGYGTSFHERSSEMETVAQSGGLAQRLWEGCRKEACFALYHPFVVALAAGTLKIESFQHYIAQDAFFLTAFAQAFGMAMENAEDEAAKEKLYQLQQSTYEELELHKSYAKAWNVDLAEYAIPHSATKSYVNFLLSIAAGKTETEAPFSVDSNRYSVDVEPFYMHKVLSSSKKSLAAYTLAAMVPCMRLYAFLGQEISNGIKDYSSNPFGKWISTYSSADFKASTLRIEELLNQLAMELKEEDHATMERLFHQAMILEVAFFNAQLSNGACSVPLLKDGSGMSIPFVFMSDFDSTCTISDSCPVLGSLSMTSITSAEKGAAAESLVEAVSDLNVRWATLTTDYIRGYTGLFNQVLLDNEVSGASGRSFEYKIVKLALSKISQYEVEANSRVEDFEVLKNIRLEDVKDAGRKMPLYSGCDHLFQRILDNYEGLDADGHIISVCWSQTFVEGCLSEGCITGVTIHCNELGICEGKSNGKIVKCIQTAIDKQRVFQKIINDKHESLSAASDEEKQFLSIYIGDSITDLLCLLKADVGIVIGQNESLRRFALAFGIILLPLYEGLLQKEPTSQSKYKGRSGEGVIYTVSDWHEIEAFLLGFHQQACKSKKLDATGPGICS</sequence>
<name>A0ACC2E1N9_DIPCM</name>
<proteinExistence type="predicted"/>
<keyword evidence="2" id="KW-1185">Reference proteome</keyword>
<evidence type="ECO:0000313" key="1">
    <source>
        <dbReference type="EMBL" id="KAJ7560347.1"/>
    </source>
</evidence>